<evidence type="ECO:0000256" key="2">
    <source>
        <dbReference type="ARBA" id="ARBA00022670"/>
    </source>
</evidence>
<protein>
    <recommendedName>
        <fullName evidence="7">Peptidase S8/S53 domain-containing protein</fullName>
    </recommendedName>
</protein>
<dbReference type="SUPFAM" id="SSF52743">
    <property type="entry name" value="Subtilisin-like"/>
    <property type="match status" value="1"/>
</dbReference>
<evidence type="ECO:0000256" key="5">
    <source>
        <dbReference type="PROSITE-ProRule" id="PRU01240"/>
    </source>
</evidence>
<reference evidence="8 9" key="1">
    <citation type="submission" date="2016-07" db="EMBL/GenBank/DDBJ databases">
        <title>Complete genome sequence of the Lentzea guizhouensis DHS C013.</title>
        <authorList>
            <person name="Cao C."/>
        </authorList>
    </citation>
    <scope>NUCLEOTIDE SEQUENCE [LARGE SCALE GENOMIC DNA]</scope>
    <source>
        <strain evidence="8 9">DHS C013</strain>
    </source>
</reference>
<sequence length="275" mass="29116">MGARDPHAYGWPRPATEPNEESALRLPQLPAADPGLRVGVIDTGVHHNRAGRPHPWLSGHVSYLEEDVETDDDNNPAVGHGSFVAGVVLRHAPEATVMMRKAIVEGPEDDGQVVAAIRSLRWAGVKLINLSFGGSLFEHRTPPLIAAALDEPDDDVVLVAAAANNASPLHTYPAARAGVLSVGATDAEGEIAEFSAHGSWISLYAVGQDVLGPYRDEFVTWSGASFAAAAVTGRIARLMGDDGLSATNARERLLTTCVKKTVWGVNGSREVDVLL</sequence>
<feature type="region of interest" description="Disordered" evidence="6">
    <location>
        <begin position="1"/>
        <end position="22"/>
    </location>
</feature>
<dbReference type="Gene3D" id="3.40.50.200">
    <property type="entry name" value="Peptidase S8/S53 domain"/>
    <property type="match status" value="1"/>
</dbReference>
<accession>A0A1B2HSI7</accession>
<dbReference type="PROSITE" id="PS51892">
    <property type="entry name" value="SUBTILASE"/>
    <property type="match status" value="1"/>
</dbReference>
<dbReference type="OrthoDB" id="5177045at2"/>
<dbReference type="GO" id="GO:0004252">
    <property type="term" value="F:serine-type endopeptidase activity"/>
    <property type="evidence" value="ECO:0007669"/>
    <property type="project" value="UniProtKB-UniRule"/>
</dbReference>
<dbReference type="InterPro" id="IPR000209">
    <property type="entry name" value="Peptidase_S8/S53_dom"/>
</dbReference>
<dbReference type="GO" id="GO:0006508">
    <property type="term" value="P:proteolysis"/>
    <property type="evidence" value="ECO:0007669"/>
    <property type="project" value="UniProtKB-KW"/>
</dbReference>
<dbReference type="PRINTS" id="PR00723">
    <property type="entry name" value="SUBTILISIN"/>
</dbReference>
<dbReference type="InterPro" id="IPR015500">
    <property type="entry name" value="Peptidase_S8_subtilisin-rel"/>
</dbReference>
<keyword evidence="9" id="KW-1185">Reference proteome</keyword>
<evidence type="ECO:0000313" key="9">
    <source>
        <dbReference type="Proteomes" id="UP000093053"/>
    </source>
</evidence>
<keyword evidence="2 5" id="KW-0645">Protease</keyword>
<feature type="active site" description="Charge relay system" evidence="5">
    <location>
        <position position="225"/>
    </location>
</feature>
<dbReference type="AlphaFoldDB" id="A0A1B2HSI7"/>
<comment type="similarity">
    <text evidence="1 5">Belongs to the peptidase S8 family.</text>
</comment>
<dbReference type="PANTHER" id="PTHR43806">
    <property type="entry name" value="PEPTIDASE S8"/>
    <property type="match status" value="1"/>
</dbReference>
<name>A0A1B2HSI7_9PSEU</name>
<evidence type="ECO:0000259" key="7">
    <source>
        <dbReference type="Pfam" id="PF00082"/>
    </source>
</evidence>
<feature type="active site" description="Charge relay system" evidence="5">
    <location>
        <position position="80"/>
    </location>
</feature>
<feature type="domain" description="Peptidase S8/S53" evidence="7">
    <location>
        <begin position="35"/>
        <end position="260"/>
    </location>
</feature>
<evidence type="ECO:0000313" key="8">
    <source>
        <dbReference type="EMBL" id="ANZ40700.1"/>
    </source>
</evidence>
<proteinExistence type="inferred from homology"/>
<dbReference type="Pfam" id="PF00082">
    <property type="entry name" value="Peptidase_S8"/>
    <property type="match status" value="1"/>
</dbReference>
<dbReference type="InterPro" id="IPR036852">
    <property type="entry name" value="Peptidase_S8/S53_dom_sf"/>
</dbReference>
<dbReference type="PANTHER" id="PTHR43806:SF11">
    <property type="entry name" value="CEREVISIN-RELATED"/>
    <property type="match status" value="1"/>
</dbReference>
<dbReference type="RefSeq" id="WP_065919038.1">
    <property type="nucleotide sequence ID" value="NZ_CP016793.1"/>
</dbReference>
<organism evidence="8 9">
    <name type="scientific">Lentzea guizhouensis</name>
    <dbReference type="NCBI Taxonomy" id="1586287"/>
    <lineage>
        <taxon>Bacteria</taxon>
        <taxon>Bacillati</taxon>
        <taxon>Actinomycetota</taxon>
        <taxon>Actinomycetes</taxon>
        <taxon>Pseudonocardiales</taxon>
        <taxon>Pseudonocardiaceae</taxon>
        <taxon>Lentzea</taxon>
    </lineage>
</organism>
<evidence type="ECO:0000256" key="4">
    <source>
        <dbReference type="ARBA" id="ARBA00022825"/>
    </source>
</evidence>
<dbReference type="STRING" id="1586287.BBK82_36595"/>
<dbReference type="Proteomes" id="UP000093053">
    <property type="component" value="Chromosome"/>
</dbReference>
<keyword evidence="4 5" id="KW-0720">Serine protease</keyword>
<dbReference type="InterPro" id="IPR050131">
    <property type="entry name" value="Peptidase_S8_subtilisin-like"/>
</dbReference>
<gene>
    <name evidence="8" type="ORF">BBK82_36595</name>
</gene>
<evidence type="ECO:0000256" key="3">
    <source>
        <dbReference type="ARBA" id="ARBA00022801"/>
    </source>
</evidence>
<dbReference type="KEGG" id="led:BBK82_36595"/>
<evidence type="ECO:0000256" key="1">
    <source>
        <dbReference type="ARBA" id="ARBA00011073"/>
    </source>
</evidence>
<feature type="active site" description="Charge relay system" evidence="5">
    <location>
        <position position="42"/>
    </location>
</feature>
<keyword evidence="3 5" id="KW-0378">Hydrolase</keyword>
<evidence type="ECO:0000256" key="6">
    <source>
        <dbReference type="SAM" id="MobiDB-lite"/>
    </source>
</evidence>
<dbReference type="EMBL" id="CP016793">
    <property type="protein sequence ID" value="ANZ40700.1"/>
    <property type="molecule type" value="Genomic_DNA"/>
</dbReference>